<protein>
    <submittedName>
        <fullName evidence="1">Peptidase</fullName>
    </submittedName>
</protein>
<dbReference type="EMBL" id="PNGJ01000003">
    <property type="protein sequence ID" value="PMC24687.1"/>
    <property type="molecule type" value="Genomic_DNA"/>
</dbReference>
<accession>A0A2N6QS05</accession>
<sequence>MNGNINETVREIKRSFRLLMNGVASQSMRQKGVDYKINWGVSLPDLQKMALQYGKNHELAVALWQENIRECKILATLIMPPDEMDKTLAEQWVGEINSQDMAEMACFNLFQHLHHAADLSYQWMNSDREIEQMCGYLILTRLFMKRENPYGNRIDEFLDGVALALNSENMGVRHAALNCVNKFAELSEDFRNMAEERLNLQL</sequence>
<dbReference type="AlphaFoldDB" id="A0A2N6QS05"/>
<dbReference type="InterPro" id="IPR014825">
    <property type="entry name" value="DNA_alkylation"/>
</dbReference>
<dbReference type="PANTHER" id="PTHR41291">
    <property type="entry name" value="DNA ALKYLATION REPAIR PROTEIN"/>
    <property type="match status" value="1"/>
</dbReference>
<dbReference type="Proteomes" id="UP000235564">
    <property type="component" value="Unassembled WGS sequence"/>
</dbReference>
<dbReference type="SUPFAM" id="SSF48371">
    <property type="entry name" value="ARM repeat"/>
    <property type="match status" value="1"/>
</dbReference>
<organism evidence="1 2">
    <name type="scientific">Hoylesella buccalis</name>
    <dbReference type="NCBI Taxonomy" id="28127"/>
    <lineage>
        <taxon>Bacteria</taxon>
        <taxon>Pseudomonadati</taxon>
        <taxon>Bacteroidota</taxon>
        <taxon>Bacteroidia</taxon>
        <taxon>Bacteroidales</taxon>
        <taxon>Prevotellaceae</taxon>
        <taxon>Hoylesella</taxon>
    </lineage>
</organism>
<dbReference type="OrthoDB" id="1122333at2"/>
<dbReference type="Pfam" id="PF08713">
    <property type="entry name" value="DNA_alkylation"/>
    <property type="match status" value="1"/>
</dbReference>
<dbReference type="CDD" id="cd06561">
    <property type="entry name" value="AlkD_like"/>
    <property type="match status" value="1"/>
</dbReference>
<proteinExistence type="predicted"/>
<gene>
    <name evidence="1" type="ORF">CJ231_05455</name>
</gene>
<dbReference type="RefSeq" id="WP_102697080.1">
    <property type="nucleotide sequence ID" value="NZ_PNGJ01000003.1"/>
</dbReference>
<evidence type="ECO:0000313" key="2">
    <source>
        <dbReference type="Proteomes" id="UP000235564"/>
    </source>
</evidence>
<dbReference type="PANTHER" id="PTHR41291:SF1">
    <property type="entry name" value="DNA ALKYLATION REPAIR PROTEIN"/>
    <property type="match status" value="1"/>
</dbReference>
<name>A0A2N6QS05_9BACT</name>
<dbReference type="InterPro" id="IPR016024">
    <property type="entry name" value="ARM-type_fold"/>
</dbReference>
<reference evidence="1 2" key="1">
    <citation type="submission" date="2017-09" db="EMBL/GenBank/DDBJ databases">
        <title>Bacterial strain isolated from the female urinary microbiota.</title>
        <authorList>
            <person name="Thomas-White K."/>
            <person name="Kumar N."/>
            <person name="Forster S."/>
            <person name="Putonti C."/>
            <person name="Lawley T."/>
            <person name="Wolfe A.J."/>
        </authorList>
    </citation>
    <scope>NUCLEOTIDE SEQUENCE [LARGE SCALE GENOMIC DNA]</scope>
    <source>
        <strain evidence="1 2">UMB0536</strain>
    </source>
</reference>
<dbReference type="Gene3D" id="1.25.10.90">
    <property type="match status" value="1"/>
</dbReference>
<comment type="caution">
    <text evidence="1">The sequence shown here is derived from an EMBL/GenBank/DDBJ whole genome shotgun (WGS) entry which is preliminary data.</text>
</comment>
<evidence type="ECO:0000313" key="1">
    <source>
        <dbReference type="EMBL" id="PMC24687.1"/>
    </source>
</evidence>